<dbReference type="InterPro" id="IPR054851">
    <property type="entry name" value="Isoprenylcys_mtase"/>
</dbReference>
<dbReference type="GO" id="GO:0016020">
    <property type="term" value="C:membrane"/>
    <property type="evidence" value="ECO:0007669"/>
    <property type="project" value="UniProtKB-SubCell"/>
</dbReference>
<protein>
    <submittedName>
        <fullName evidence="6">Isoprenylcysteine carboxylmethyltransferase family protein</fullName>
    </submittedName>
</protein>
<evidence type="ECO:0000256" key="4">
    <source>
        <dbReference type="ARBA" id="ARBA00023136"/>
    </source>
</evidence>
<dbReference type="InterPro" id="IPR007269">
    <property type="entry name" value="ICMT_MeTrfase"/>
</dbReference>
<dbReference type="Proteomes" id="UP000813215">
    <property type="component" value="Unassembled WGS sequence"/>
</dbReference>
<proteinExistence type="predicted"/>
<dbReference type="AlphaFoldDB" id="A0A9E3H5E7"/>
<comment type="subcellular location">
    <subcellularLocation>
        <location evidence="1">Membrane</location>
        <topology evidence="1">Multi-pass membrane protein</topology>
    </subcellularLocation>
</comment>
<reference evidence="6" key="1">
    <citation type="submission" date="2021-05" db="EMBL/GenBank/DDBJ databases">
        <authorList>
            <person name="Pietrasiak N."/>
            <person name="Ward R."/>
            <person name="Stajich J.E."/>
            <person name="Kurbessoian T."/>
        </authorList>
    </citation>
    <scope>NUCLEOTIDE SEQUENCE</scope>
    <source>
        <strain evidence="6">HA4357-MV3</strain>
    </source>
</reference>
<organism evidence="6 7">
    <name type="scientific">Pelatocladus maniniholoensis HA4357-MV3</name>
    <dbReference type="NCBI Taxonomy" id="1117104"/>
    <lineage>
        <taxon>Bacteria</taxon>
        <taxon>Bacillati</taxon>
        <taxon>Cyanobacteriota</taxon>
        <taxon>Cyanophyceae</taxon>
        <taxon>Nostocales</taxon>
        <taxon>Nostocaceae</taxon>
        <taxon>Pelatocladus</taxon>
    </lineage>
</organism>
<feature type="transmembrane region" description="Helical" evidence="5">
    <location>
        <begin position="44"/>
        <end position="63"/>
    </location>
</feature>
<gene>
    <name evidence="6" type="ORF">KME28_01830</name>
</gene>
<feature type="transmembrane region" description="Helical" evidence="5">
    <location>
        <begin position="75"/>
        <end position="93"/>
    </location>
</feature>
<dbReference type="PANTHER" id="PTHR43847">
    <property type="entry name" value="BLL3993 PROTEIN"/>
    <property type="match status" value="1"/>
</dbReference>
<evidence type="ECO:0000256" key="1">
    <source>
        <dbReference type="ARBA" id="ARBA00004141"/>
    </source>
</evidence>
<name>A0A9E3H5E7_9NOST</name>
<dbReference type="Pfam" id="PF04140">
    <property type="entry name" value="ICMT"/>
    <property type="match status" value="1"/>
</dbReference>
<evidence type="ECO:0000313" key="7">
    <source>
        <dbReference type="Proteomes" id="UP000813215"/>
    </source>
</evidence>
<keyword evidence="3 5" id="KW-1133">Transmembrane helix</keyword>
<evidence type="ECO:0000256" key="2">
    <source>
        <dbReference type="ARBA" id="ARBA00022692"/>
    </source>
</evidence>
<accession>A0A9E3H5E7</accession>
<dbReference type="PANTHER" id="PTHR43847:SF1">
    <property type="entry name" value="BLL3993 PROTEIN"/>
    <property type="match status" value="1"/>
</dbReference>
<evidence type="ECO:0000256" key="5">
    <source>
        <dbReference type="SAM" id="Phobius"/>
    </source>
</evidence>
<evidence type="ECO:0000256" key="3">
    <source>
        <dbReference type="ARBA" id="ARBA00022989"/>
    </source>
</evidence>
<reference evidence="6" key="2">
    <citation type="journal article" date="2022" name="Microbiol. Resour. Announc.">
        <title>Metagenome Sequencing to Explore Phylogenomics of Terrestrial Cyanobacteria.</title>
        <authorList>
            <person name="Ward R.D."/>
            <person name="Stajich J.E."/>
            <person name="Johansen J.R."/>
            <person name="Huntemann M."/>
            <person name="Clum A."/>
            <person name="Foster B."/>
            <person name="Foster B."/>
            <person name="Roux S."/>
            <person name="Palaniappan K."/>
            <person name="Varghese N."/>
            <person name="Mukherjee S."/>
            <person name="Reddy T.B.K."/>
            <person name="Daum C."/>
            <person name="Copeland A."/>
            <person name="Chen I.A."/>
            <person name="Ivanova N.N."/>
            <person name="Kyrpides N.C."/>
            <person name="Shapiro N."/>
            <person name="Eloe-Fadrosh E.A."/>
            <person name="Pietrasiak N."/>
        </authorList>
    </citation>
    <scope>NUCLEOTIDE SEQUENCE</scope>
    <source>
        <strain evidence="6">HA4357-MV3</strain>
    </source>
</reference>
<keyword evidence="4 5" id="KW-0472">Membrane</keyword>
<dbReference type="EMBL" id="JAHHHW010000018">
    <property type="protein sequence ID" value="MBW4430520.1"/>
    <property type="molecule type" value="Genomic_DNA"/>
</dbReference>
<comment type="caution">
    <text evidence="6">The sequence shown here is derived from an EMBL/GenBank/DDBJ whole genome shotgun (WGS) entry which is preliminary data.</text>
</comment>
<dbReference type="Gene3D" id="1.20.120.1630">
    <property type="match status" value="1"/>
</dbReference>
<evidence type="ECO:0000313" key="6">
    <source>
        <dbReference type="EMBL" id="MBW4430520.1"/>
    </source>
</evidence>
<dbReference type="GO" id="GO:0004671">
    <property type="term" value="F:protein C-terminal S-isoprenylcysteine carboxyl O-methyltransferase activity"/>
    <property type="evidence" value="ECO:0007669"/>
    <property type="project" value="InterPro"/>
</dbReference>
<dbReference type="InterPro" id="IPR052527">
    <property type="entry name" value="Metal_cation-efflux_comp"/>
</dbReference>
<keyword evidence="2 5" id="KW-0812">Transmembrane</keyword>
<feature type="transmembrane region" description="Helical" evidence="5">
    <location>
        <begin position="6"/>
        <end position="23"/>
    </location>
</feature>
<sequence>MDTLTLKILFMLGLVFCFVIRIPHQRENKKNVIADDRKTTQEKALLLLVFIGMMILPLIYVLSSWLSVANYNLPVWVNWLGVATFGVAIWLFWRSHHDLGQNWSPTLEVREGHTLISNGVYQKIRHPMYTSVFLWCIAQAL</sequence>
<dbReference type="NCBIfam" id="NF040696">
    <property type="entry name" value="isopcys_mtase"/>
    <property type="match status" value="1"/>
</dbReference>